<organism evidence="1 2">
    <name type="scientific">Aspergillus welwitschiae</name>
    <dbReference type="NCBI Taxonomy" id="1341132"/>
    <lineage>
        <taxon>Eukaryota</taxon>
        <taxon>Fungi</taxon>
        <taxon>Dikarya</taxon>
        <taxon>Ascomycota</taxon>
        <taxon>Pezizomycotina</taxon>
        <taxon>Eurotiomycetes</taxon>
        <taxon>Eurotiomycetidae</taxon>
        <taxon>Eurotiales</taxon>
        <taxon>Aspergillaceae</taxon>
        <taxon>Aspergillus</taxon>
        <taxon>Aspergillus subgen. Circumdati</taxon>
    </lineage>
</organism>
<gene>
    <name evidence="1" type="ORF">BDQ94DRAFT_154661</name>
</gene>
<name>A0A3F3PL03_9EURO</name>
<dbReference type="RefSeq" id="XP_026620038.1">
    <property type="nucleotide sequence ID" value="XM_026768330.1"/>
</dbReference>
<accession>A0A3F3PL03</accession>
<dbReference type="EMBL" id="KZ852104">
    <property type="protein sequence ID" value="RDH27016.1"/>
    <property type="molecule type" value="Genomic_DNA"/>
</dbReference>
<evidence type="ECO:0000313" key="2">
    <source>
        <dbReference type="Proteomes" id="UP000253729"/>
    </source>
</evidence>
<evidence type="ECO:0000313" key="1">
    <source>
        <dbReference type="EMBL" id="RDH27016.1"/>
    </source>
</evidence>
<dbReference type="GeneID" id="38136686"/>
<sequence length="71" mass="7505">MGSTSLDSSSAWTAVLCPCSSIGTTRTNAFSDPTINHACVAIAPERPGEQSPTTFCARRVASQLVRVHLIK</sequence>
<keyword evidence="2" id="KW-1185">Reference proteome</keyword>
<proteinExistence type="predicted"/>
<dbReference type="Proteomes" id="UP000253729">
    <property type="component" value="Unassembled WGS sequence"/>
</dbReference>
<protein>
    <submittedName>
        <fullName evidence="1">Uncharacterized protein</fullName>
    </submittedName>
</protein>
<reference evidence="1 2" key="1">
    <citation type="submission" date="2018-07" db="EMBL/GenBank/DDBJ databases">
        <title>The genomes of Aspergillus section Nigri reveals drivers in fungal speciation.</title>
        <authorList>
            <consortium name="DOE Joint Genome Institute"/>
            <person name="Vesth T.C."/>
            <person name="Nybo J."/>
            <person name="Theobald S."/>
            <person name="Brandl J."/>
            <person name="Frisvad J.C."/>
            <person name="Nielsen K.F."/>
            <person name="Lyhne E.K."/>
            <person name="Kogle M.E."/>
            <person name="Kuo A."/>
            <person name="Riley R."/>
            <person name="Clum A."/>
            <person name="Nolan M."/>
            <person name="Lipzen A."/>
            <person name="Salamov A."/>
            <person name="Henrissat B."/>
            <person name="Wiebenga A."/>
            <person name="De vries R.P."/>
            <person name="Grigoriev I.V."/>
            <person name="Mortensen U.H."/>
            <person name="Andersen M.R."/>
            <person name="Baker S.E."/>
        </authorList>
    </citation>
    <scope>NUCLEOTIDE SEQUENCE [LARGE SCALE GENOMIC DNA]</scope>
    <source>
        <strain evidence="1 2">CBS 139.54b</strain>
    </source>
</reference>
<dbReference type="AlphaFoldDB" id="A0A3F3PL03"/>